<dbReference type="AlphaFoldDB" id="A0A919NP86"/>
<accession>A0A919NP86</accession>
<organism evidence="1 2">
    <name type="scientific">Paractinoplanes tereljensis</name>
    <dbReference type="NCBI Taxonomy" id="571912"/>
    <lineage>
        <taxon>Bacteria</taxon>
        <taxon>Bacillati</taxon>
        <taxon>Actinomycetota</taxon>
        <taxon>Actinomycetes</taxon>
        <taxon>Micromonosporales</taxon>
        <taxon>Micromonosporaceae</taxon>
        <taxon>Paractinoplanes</taxon>
    </lineage>
</organism>
<dbReference type="EMBL" id="BOMY01000028">
    <property type="protein sequence ID" value="GIF21362.1"/>
    <property type="molecule type" value="Genomic_DNA"/>
</dbReference>
<gene>
    <name evidence="1" type="ORF">Ate02nite_40920</name>
</gene>
<dbReference type="Proteomes" id="UP000623608">
    <property type="component" value="Unassembled WGS sequence"/>
</dbReference>
<evidence type="ECO:0000313" key="1">
    <source>
        <dbReference type="EMBL" id="GIF21362.1"/>
    </source>
</evidence>
<comment type="caution">
    <text evidence="1">The sequence shown here is derived from an EMBL/GenBank/DDBJ whole genome shotgun (WGS) entry which is preliminary data.</text>
</comment>
<name>A0A919NP86_9ACTN</name>
<evidence type="ECO:0000313" key="2">
    <source>
        <dbReference type="Proteomes" id="UP000623608"/>
    </source>
</evidence>
<protein>
    <submittedName>
        <fullName evidence="1">Uncharacterized protein</fullName>
    </submittedName>
</protein>
<reference evidence="1" key="1">
    <citation type="submission" date="2021-01" db="EMBL/GenBank/DDBJ databases">
        <title>Whole genome shotgun sequence of Actinoplanes tereljensis NBRC 105297.</title>
        <authorList>
            <person name="Komaki H."/>
            <person name="Tamura T."/>
        </authorList>
    </citation>
    <scope>NUCLEOTIDE SEQUENCE</scope>
    <source>
        <strain evidence="1">NBRC 105297</strain>
    </source>
</reference>
<proteinExistence type="predicted"/>
<sequence>MHWNNPKLHTPEYRKIWLACDDHRESLGTFLELRGFLREVTAFGAIS</sequence>
<keyword evidence="2" id="KW-1185">Reference proteome</keyword>